<organism evidence="8 9">
    <name type="scientific">Pseudochelatococcus contaminans</name>
    <dbReference type="NCBI Taxonomy" id="1538103"/>
    <lineage>
        <taxon>Bacteria</taxon>
        <taxon>Pseudomonadati</taxon>
        <taxon>Pseudomonadota</taxon>
        <taxon>Alphaproteobacteria</taxon>
        <taxon>Hyphomicrobiales</taxon>
        <taxon>Chelatococcaceae</taxon>
        <taxon>Pseudochelatococcus</taxon>
    </lineage>
</organism>
<proteinExistence type="inferred from homology"/>
<dbReference type="GO" id="GO:0004497">
    <property type="term" value="F:monooxygenase activity"/>
    <property type="evidence" value="ECO:0007669"/>
    <property type="project" value="UniProtKB-KW"/>
</dbReference>
<evidence type="ECO:0000256" key="3">
    <source>
        <dbReference type="ARBA" id="ARBA00023002"/>
    </source>
</evidence>
<evidence type="ECO:0000256" key="5">
    <source>
        <dbReference type="ARBA" id="ARBA00033748"/>
    </source>
</evidence>
<dbReference type="PANTHER" id="PTHR30011">
    <property type="entry name" value="ALKANESULFONATE MONOOXYGENASE-RELATED"/>
    <property type="match status" value="1"/>
</dbReference>
<protein>
    <submittedName>
        <fullName evidence="8">FMN-dependent oxidoreductase (Nitrilotriacetate monooxygenase family)</fullName>
    </submittedName>
</protein>
<accession>A0A7W5Z5T3</accession>
<keyword evidence="2 6" id="KW-0288">FMN</keyword>
<feature type="binding site" evidence="6">
    <location>
        <position position="235"/>
    </location>
    <ligand>
        <name>FMN</name>
        <dbReference type="ChEBI" id="CHEBI:58210"/>
    </ligand>
</feature>
<dbReference type="Pfam" id="PF00296">
    <property type="entry name" value="Bac_luciferase"/>
    <property type="match status" value="1"/>
</dbReference>
<dbReference type="Proteomes" id="UP000537592">
    <property type="component" value="Unassembled WGS sequence"/>
</dbReference>
<feature type="binding site" evidence="6">
    <location>
        <position position="70"/>
    </location>
    <ligand>
        <name>FMN</name>
        <dbReference type="ChEBI" id="CHEBI:58210"/>
    </ligand>
</feature>
<dbReference type="PANTHER" id="PTHR30011:SF16">
    <property type="entry name" value="C2H2 FINGER DOMAIN TRANSCRIPTION FACTOR (EUROFUNG)-RELATED"/>
    <property type="match status" value="1"/>
</dbReference>
<comment type="caution">
    <text evidence="8">The sequence shown here is derived from an EMBL/GenBank/DDBJ whole genome shotgun (WGS) entry which is preliminary data.</text>
</comment>
<evidence type="ECO:0000313" key="8">
    <source>
        <dbReference type="EMBL" id="MBB3810227.1"/>
    </source>
</evidence>
<evidence type="ECO:0000313" key="9">
    <source>
        <dbReference type="Proteomes" id="UP000537592"/>
    </source>
</evidence>
<dbReference type="SUPFAM" id="SSF51679">
    <property type="entry name" value="Bacterial luciferase-like"/>
    <property type="match status" value="1"/>
</dbReference>
<dbReference type="CDD" id="cd01095">
    <property type="entry name" value="Nitrilotriacetate_monoxgenase"/>
    <property type="match status" value="1"/>
</dbReference>
<evidence type="ECO:0000256" key="1">
    <source>
        <dbReference type="ARBA" id="ARBA00022630"/>
    </source>
</evidence>
<keyword evidence="1 6" id="KW-0285">Flavoprotein</keyword>
<dbReference type="InterPro" id="IPR011251">
    <property type="entry name" value="Luciferase-like_dom"/>
</dbReference>
<dbReference type="PIRSF" id="PIRSF000337">
    <property type="entry name" value="NTA_MOA"/>
    <property type="match status" value="1"/>
</dbReference>
<dbReference type="InterPro" id="IPR051260">
    <property type="entry name" value="Diverse_substr_monoxygenases"/>
</dbReference>
<feature type="binding site" evidence="6">
    <location>
        <position position="159"/>
    </location>
    <ligand>
        <name>FMN</name>
        <dbReference type="ChEBI" id="CHEBI:58210"/>
    </ligand>
</feature>
<dbReference type="EMBL" id="JACICC010000005">
    <property type="protein sequence ID" value="MBB3810227.1"/>
    <property type="molecule type" value="Genomic_DNA"/>
</dbReference>
<evidence type="ECO:0000256" key="4">
    <source>
        <dbReference type="ARBA" id="ARBA00023033"/>
    </source>
</evidence>
<feature type="domain" description="Luciferase-like" evidence="7">
    <location>
        <begin position="32"/>
        <end position="402"/>
    </location>
</feature>
<keyword evidence="3" id="KW-0560">Oxidoreductase</keyword>
<feature type="binding site" evidence="6">
    <location>
        <position position="163"/>
    </location>
    <ligand>
        <name>FMN</name>
        <dbReference type="ChEBI" id="CHEBI:58210"/>
    </ligand>
</feature>
<evidence type="ECO:0000256" key="6">
    <source>
        <dbReference type="PIRSR" id="PIRSR000337-1"/>
    </source>
</evidence>
<dbReference type="InterPro" id="IPR036661">
    <property type="entry name" value="Luciferase-like_sf"/>
</dbReference>
<dbReference type="NCBIfam" id="TIGR03860">
    <property type="entry name" value="FMN_nitrolo"/>
    <property type="match status" value="1"/>
</dbReference>
<dbReference type="AlphaFoldDB" id="A0A7W5Z5T3"/>
<dbReference type="InterPro" id="IPR016215">
    <property type="entry name" value="NTA_MOA"/>
</dbReference>
<feature type="binding site" evidence="6">
    <location>
        <position position="107"/>
    </location>
    <ligand>
        <name>FMN</name>
        <dbReference type="ChEBI" id="CHEBI:58210"/>
    </ligand>
</feature>
<dbReference type="RefSeq" id="WP_183753082.1">
    <property type="nucleotide sequence ID" value="NZ_JACICC010000005.1"/>
</dbReference>
<dbReference type="Gene3D" id="3.20.20.30">
    <property type="entry name" value="Luciferase-like domain"/>
    <property type="match status" value="1"/>
</dbReference>
<evidence type="ECO:0000256" key="2">
    <source>
        <dbReference type="ARBA" id="ARBA00022643"/>
    </source>
</evidence>
<comment type="similarity">
    <text evidence="5">Belongs to the NtaA/SnaA/DszA monooxygenase family.</text>
</comment>
<keyword evidence="9" id="KW-1185">Reference proteome</keyword>
<name>A0A7W5Z5T3_9HYPH</name>
<reference evidence="8 9" key="1">
    <citation type="submission" date="2020-08" db="EMBL/GenBank/DDBJ databases">
        <title>Genomic Encyclopedia of Type Strains, Phase IV (KMG-IV): sequencing the most valuable type-strain genomes for metagenomic binning, comparative biology and taxonomic classification.</title>
        <authorList>
            <person name="Goeker M."/>
        </authorList>
    </citation>
    <scope>NUCLEOTIDE SEQUENCE [LARGE SCALE GENOMIC DNA]</scope>
    <source>
        <strain evidence="8 9">DSM 28760</strain>
    </source>
</reference>
<evidence type="ECO:0000259" key="7">
    <source>
        <dbReference type="Pfam" id="PF00296"/>
    </source>
</evidence>
<dbReference type="GO" id="GO:0016705">
    <property type="term" value="F:oxidoreductase activity, acting on paired donors, with incorporation or reduction of molecular oxygen"/>
    <property type="evidence" value="ECO:0007669"/>
    <property type="project" value="InterPro"/>
</dbReference>
<feature type="binding site" evidence="6">
    <location>
        <position position="234"/>
    </location>
    <ligand>
        <name>FMN</name>
        <dbReference type="ChEBI" id="CHEBI:58210"/>
    </ligand>
</feature>
<sequence>MSAYHLPDAEKLAAAHKTLHFFAYLVGAGHHIAAWRHPSANPAAAISFDHYRSLADIAEQGVLDAVFFADSLAVNEQSHHGILDRFDPVGLITALAPVTKNVGLIATASTSYDEPYNLARALLSADRISKGRAGWNIVTTRDLTNTTARNYGRPEHYEHSIRYERAEEFVDVVRGLWRSWEPDAFTYDKVSGQFFDPAKLHRINHRGNLFPQVDGPLNIAPSEQGEPLLVQAGSSEPGIALGARVANAIFTFQPDIPAAQQFRDKIRDKARASGRNPDEVYVLGGISPIVAETEAKAWDLIRELDDLVEEPKILSFLDDYFGHAIDFRQFTQETSVADSGILALPELRKDFWKTHERISGREKSVTLKQLYSHLTGVSFLPDFVGEPEKVADNLIRWFEAGAFDGYILINPLLPRDLSNFVEQVVPILQRRGYSPKSYSHPTLRGRLGLIDG</sequence>
<gene>
    <name evidence="8" type="ORF">FHS81_002323</name>
</gene>
<keyword evidence="4 8" id="KW-0503">Monooxygenase</keyword>